<feature type="compositionally biased region" description="Basic residues" evidence="1">
    <location>
        <begin position="236"/>
        <end position="247"/>
    </location>
</feature>
<protein>
    <recommendedName>
        <fullName evidence="2">CBM21 domain-containing protein</fullName>
    </recommendedName>
</protein>
<dbReference type="InterPro" id="IPR050782">
    <property type="entry name" value="PP1_regulatory_subunit_3"/>
</dbReference>
<dbReference type="OMA" id="NEGIEDW"/>
<reference evidence="4" key="1">
    <citation type="submission" date="2015-02" db="EMBL/GenBank/DDBJ databases">
        <title>Genome sequencing for Strongylocentrotus purpuratus.</title>
        <authorList>
            <person name="Murali S."/>
            <person name="Liu Y."/>
            <person name="Vee V."/>
            <person name="English A."/>
            <person name="Wang M."/>
            <person name="Skinner E."/>
            <person name="Han Y."/>
            <person name="Muzny D.M."/>
            <person name="Worley K.C."/>
            <person name="Gibbs R.A."/>
        </authorList>
    </citation>
    <scope>NUCLEOTIDE SEQUENCE</scope>
</reference>
<accession>A0A7M7GHA7</accession>
<dbReference type="OrthoDB" id="8942186at2759"/>
<name>A0A7M7GHA7_STRPU</name>
<evidence type="ECO:0000256" key="1">
    <source>
        <dbReference type="SAM" id="MobiDB-lite"/>
    </source>
</evidence>
<evidence type="ECO:0000313" key="3">
    <source>
        <dbReference type="EnsemblMetazoa" id="XP_003729198"/>
    </source>
</evidence>
<dbReference type="GO" id="GO:2001069">
    <property type="term" value="F:glycogen binding"/>
    <property type="evidence" value="ECO:0000318"/>
    <property type="project" value="GO_Central"/>
</dbReference>
<dbReference type="GeneID" id="578235"/>
<dbReference type="Pfam" id="PF03370">
    <property type="entry name" value="CBM_21"/>
    <property type="match status" value="1"/>
</dbReference>
<sequence length="435" mass="47834">MPGVLIPSEAMAKAGNEFDNDGLDKKNGFDSSNAVDIKGNGIADQHYMKPDCLPLQKLDGDLYDYEHVSTPSCSPPSSSPLDADIGSNEGIEDWINSGTPTNGSSMKYFTPISPIVSEPDEAGACSSSDNGHMMCPQAHPGLDWDELFALTDYMGVANKNPYLGNNNNNCVSLLPNPRSLTSPPKCESVGSSCNDVFDVFVNPAAYSASDESEERLSSVDSESTISETDSDASSSRPRKSSMRKRPRTPPGNPSRKSVRFADALGLDLETVRHILEMDPCPSPPMTVLAFESPCQTISKSVHMCFEQPGGHPDFLQRLCQQNICLENAMISEMTVIGTIKVRNLDFCKEVRVRYSWDNWTTHANIMARYVAGSCDGPTDRFSFGFTIPRRYVGVGDKVFFAVFYKVAGREYWDNNNGLDYMLLIEEKVKTKAKSR</sequence>
<organism evidence="3 4">
    <name type="scientific">Strongylocentrotus purpuratus</name>
    <name type="common">Purple sea urchin</name>
    <dbReference type="NCBI Taxonomy" id="7668"/>
    <lineage>
        <taxon>Eukaryota</taxon>
        <taxon>Metazoa</taxon>
        <taxon>Echinodermata</taxon>
        <taxon>Eleutherozoa</taxon>
        <taxon>Echinozoa</taxon>
        <taxon>Echinoidea</taxon>
        <taxon>Euechinoidea</taxon>
        <taxon>Echinacea</taxon>
        <taxon>Camarodonta</taxon>
        <taxon>Echinidea</taxon>
        <taxon>Strongylocentrotidae</taxon>
        <taxon>Strongylocentrotus</taxon>
    </lineage>
</organism>
<evidence type="ECO:0000313" key="4">
    <source>
        <dbReference type="Proteomes" id="UP000007110"/>
    </source>
</evidence>
<dbReference type="InParanoid" id="A0A7M7GHA7"/>
<dbReference type="GO" id="GO:0005979">
    <property type="term" value="P:regulation of glycogen biosynthetic process"/>
    <property type="evidence" value="ECO:0000318"/>
    <property type="project" value="GO_Central"/>
</dbReference>
<dbReference type="GO" id="GO:0008157">
    <property type="term" value="F:protein phosphatase 1 binding"/>
    <property type="evidence" value="ECO:0000318"/>
    <property type="project" value="GO_Central"/>
</dbReference>
<feature type="compositionally biased region" description="Low complexity" evidence="1">
    <location>
        <begin position="218"/>
        <end position="235"/>
    </location>
</feature>
<dbReference type="InterPro" id="IPR005036">
    <property type="entry name" value="CBM21_dom"/>
</dbReference>
<dbReference type="AlphaFoldDB" id="A0A7M7GHA7"/>
<proteinExistence type="predicted"/>
<dbReference type="GO" id="GO:0000164">
    <property type="term" value="C:protein phosphatase type 1 complex"/>
    <property type="evidence" value="ECO:0000318"/>
    <property type="project" value="GO_Central"/>
</dbReference>
<feature type="region of interest" description="Disordered" evidence="1">
    <location>
        <begin position="210"/>
        <end position="257"/>
    </location>
</feature>
<feature type="domain" description="CBM21" evidence="2">
    <location>
        <begin position="315"/>
        <end position="423"/>
    </location>
</feature>
<dbReference type="Gene3D" id="2.60.40.2440">
    <property type="entry name" value="Carbohydrate binding type-21 domain"/>
    <property type="match status" value="1"/>
</dbReference>
<dbReference type="Proteomes" id="UP000007110">
    <property type="component" value="Unassembled WGS sequence"/>
</dbReference>
<dbReference type="PROSITE" id="PS51159">
    <property type="entry name" value="CBM21"/>
    <property type="match status" value="1"/>
</dbReference>
<dbReference type="RefSeq" id="XP_003729198.1">
    <property type="nucleotide sequence ID" value="XM_003729150.3"/>
</dbReference>
<dbReference type="EnsemblMetazoa" id="XM_003729150">
    <property type="protein sequence ID" value="XP_003729198"/>
    <property type="gene ID" value="LOC578235"/>
</dbReference>
<dbReference type="KEGG" id="spu:578235"/>
<dbReference type="InterPro" id="IPR038175">
    <property type="entry name" value="CBM21_dom_sf"/>
</dbReference>
<dbReference type="PANTHER" id="PTHR12307">
    <property type="entry name" value="PROTEIN PHOSPHATASE 1 REGULATORY SUBUNIT"/>
    <property type="match status" value="1"/>
</dbReference>
<dbReference type="PANTHER" id="PTHR12307:SF53">
    <property type="entry name" value="PROTEIN PHOSPHATASE 1 REGULATORY SUBUNIT"/>
    <property type="match status" value="1"/>
</dbReference>
<reference evidence="3" key="2">
    <citation type="submission" date="2021-01" db="UniProtKB">
        <authorList>
            <consortium name="EnsemblMetazoa"/>
        </authorList>
    </citation>
    <scope>IDENTIFICATION</scope>
</reference>
<keyword evidence="4" id="KW-1185">Reference proteome</keyword>
<evidence type="ECO:0000259" key="2">
    <source>
        <dbReference type="PROSITE" id="PS51159"/>
    </source>
</evidence>